<comment type="caution">
    <text evidence="6">Lacks conserved residue(s) required for the propagation of feature annotation.</text>
</comment>
<keyword evidence="8" id="KW-1185">Reference proteome</keyword>
<comment type="similarity">
    <text evidence="6">Belongs to the methyltransferase superfamily. RNA methyltransferase RsmG family.</text>
</comment>
<keyword evidence="2 6" id="KW-0698">rRNA processing</keyword>
<dbReference type="Gene3D" id="3.40.50.150">
    <property type="entry name" value="Vaccinia Virus protein VP39"/>
    <property type="match status" value="1"/>
</dbReference>
<evidence type="ECO:0000256" key="1">
    <source>
        <dbReference type="ARBA" id="ARBA00022490"/>
    </source>
</evidence>
<name>A0ABX0XNJ5_9SPHN</name>
<evidence type="ECO:0000256" key="5">
    <source>
        <dbReference type="ARBA" id="ARBA00022691"/>
    </source>
</evidence>
<keyword evidence="4 6" id="KW-0808">Transferase</keyword>
<keyword evidence="1 6" id="KW-0963">Cytoplasm</keyword>
<comment type="catalytic activity">
    <reaction evidence="6">
        <text>guanosine(527) in 16S rRNA + S-adenosyl-L-methionine = N(7)-methylguanosine(527) in 16S rRNA + S-adenosyl-L-homocysteine</text>
        <dbReference type="Rhea" id="RHEA:42732"/>
        <dbReference type="Rhea" id="RHEA-COMP:10209"/>
        <dbReference type="Rhea" id="RHEA-COMP:10210"/>
        <dbReference type="ChEBI" id="CHEBI:57856"/>
        <dbReference type="ChEBI" id="CHEBI:59789"/>
        <dbReference type="ChEBI" id="CHEBI:74269"/>
        <dbReference type="ChEBI" id="CHEBI:74480"/>
        <dbReference type="EC" id="2.1.1.170"/>
    </reaction>
</comment>
<dbReference type="Pfam" id="PF02527">
    <property type="entry name" value="GidB"/>
    <property type="match status" value="1"/>
</dbReference>
<dbReference type="InterPro" id="IPR029063">
    <property type="entry name" value="SAM-dependent_MTases_sf"/>
</dbReference>
<evidence type="ECO:0000256" key="4">
    <source>
        <dbReference type="ARBA" id="ARBA00022679"/>
    </source>
</evidence>
<dbReference type="RefSeq" id="WP_167955400.1">
    <property type="nucleotide sequence ID" value="NZ_JAATJE010000002.1"/>
</dbReference>
<evidence type="ECO:0000256" key="3">
    <source>
        <dbReference type="ARBA" id="ARBA00022603"/>
    </source>
</evidence>
<keyword evidence="5 6" id="KW-0949">S-adenosyl-L-methionine</keyword>
<sequence length="195" mass="21045">MTEEEAVGWCEARFSGGEMDRLSRYVALLTEEAARQNLVSAATLSSAWSRHIVDSAQLACLLRPGSVVDIGSGAGLPGIVLACLDHPMTLVEPRPRRVDFLRRCVQHLELNCSIFPVKAAQAKGVFANIVGRAVSPPSTFINDTQHLATKTTRWVLPAGRSAYTWESLPLPFHVEQSVTDADAGIIVAEQPGEGP</sequence>
<comment type="subcellular location">
    <subcellularLocation>
        <location evidence="6">Cytoplasm</location>
    </subcellularLocation>
</comment>
<dbReference type="SUPFAM" id="SSF53335">
    <property type="entry name" value="S-adenosyl-L-methionine-dependent methyltransferases"/>
    <property type="match status" value="1"/>
</dbReference>
<evidence type="ECO:0000256" key="6">
    <source>
        <dbReference type="HAMAP-Rule" id="MF_00074"/>
    </source>
</evidence>
<proteinExistence type="inferred from homology"/>
<dbReference type="EMBL" id="JAATJE010000002">
    <property type="protein sequence ID" value="NJC34948.1"/>
    <property type="molecule type" value="Genomic_DNA"/>
</dbReference>
<evidence type="ECO:0000313" key="7">
    <source>
        <dbReference type="EMBL" id="NJC34948.1"/>
    </source>
</evidence>
<accession>A0ABX0XNJ5</accession>
<comment type="function">
    <text evidence="6">Specifically methylates the N7 position of guanine in position 527 of 16S rRNA.</text>
</comment>
<dbReference type="EC" id="2.1.1.170" evidence="6"/>
<keyword evidence="3 6" id="KW-0489">Methyltransferase</keyword>
<feature type="binding site" evidence="6">
    <location>
        <position position="71"/>
    </location>
    <ligand>
        <name>S-adenosyl-L-methionine</name>
        <dbReference type="ChEBI" id="CHEBI:59789"/>
    </ligand>
</feature>
<evidence type="ECO:0000256" key="2">
    <source>
        <dbReference type="ARBA" id="ARBA00022552"/>
    </source>
</evidence>
<dbReference type="InterPro" id="IPR003682">
    <property type="entry name" value="rRNA_ssu_MeTfrase_G"/>
</dbReference>
<dbReference type="GO" id="GO:0032259">
    <property type="term" value="P:methylation"/>
    <property type="evidence" value="ECO:0007669"/>
    <property type="project" value="UniProtKB-KW"/>
</dbReference>
<dbReference type="PANTHER" id="PTHR31760">
    <property type="entry name" value="S-ADENOSYL-L-METHIONINE-DEPENDENT METHYLTRANSFERASES SUPERFAMILY PROTEIN"/>
    <property type="match status" value="1"/>
</dbReference>
<dbReference type="GO" id="GO:0008168">
    <property type="term" value="F:methyltransferase activity"/>
    <property type="evidence" value="ECO:0007669"/>
    <property type="project" value="UniProtKB-KW"/>
</dbReference>
<organism evidence="7 8">
    <name type="scientific">Sphingomonas jejuensis</name>
    <dbReference type="NCBI Taxonomy" id="904715"/>
    <lineage>
        <taxon>Bacteria</taxon>
        <taxon>Pseudomonadati</taxon>
        <taxon>Pseudomonadota</taxon>
        <taxon>Alphaproteobacteria</taxon>
        <taxon>Sphingomonadales</taxon>
        <taxon>Sphingomonadaceae</taxon>
        <taxon>Sphingomonas</taxon>
    </lineage>
</organism>
<protein>
    <recommendedName>
        <fullName evidence="6">Ribosomal RNA small subunit methyltransferase G</fullName>
        <ecNumber evidence="6">2.1.1.170</ecNumber>
    </recommendedName>
    <alternativeName>
        <fullName evidence="6">16S rRNA 7-methylguanosine methyltransferase</fullName>
        <shortName evidence="6">16S rRNA m7G methyltransferase</shortName>
    </alternativeName>
</protein>
<evidence type="ECO:0000313" key="8">
    <source>
        <dbReference type="Proteomes" id="UP000734218"/>
    </source>
</evidence>
<reference evidence="7 8" key="1">
    <citation type="submission" date="2020-03" db="EMBL/GenBank/DDBJ databases">
        <title>Genomic Encyclopedia of Type Strains, Phase IV (KMG-IV): sequencing the most valuable type-strain genomes for metagenomic binning, comparative biology and taxonomic classification.</title>
        <authorList>
            <person name="Goeker M."/>
        </authorList>
    </citation>
    <scope>NUCLEOTIDE SEQUENCE [LARGE SCALE GENOMIC DNA]</scope>
    <source>
        <strain evidence="7 8">DSM 27651</strain>
    </source>
</reference>
<dbReference type="HAMAP" id="MF_00074">
    <property type="entry name" value="16SrRNA_methyltr_G"/>
    <property type="match status" value="1"/>
</dbReference>
<dbReference type="PANTHER" id="PTHR31760:SF0">
    <property type="entry name" value="S-ADENOSYL-L-METHIONINE-DEPENDENT METHYLTRANSFERASES SUPERFAMILY PROTEIN"/>
    <property type="match status" value="1"/>
</dbReference>
<gene>
    <name evidence="6" type="primary">rsmG</name>
    <name evidence="7" type="ORF">GGR88_002462</name>
</gene>
<comment type="caution">
    <text evidence="7">The sequence shown here is derived from an EMBL/GenBank/DDBJ whole genome shotgun (WGS) entry which is preliminary data.</text>
</comment>
<feature type="binding site" evidence="6">
    <location>
        <position position="76"/>
    </location>
    <ligand>
        <name>S-adenosyl-L-methionine</name>
        <dbReference type="ChEBI" id="CHEBI:59789"/>
    </ligand>
</feature>
<feature type="binding site" evidence="6">
    <location>
        <position position="132"/>
    </location>
    <ligand>
        <name>S-adenosyl-L-methionine</name>
        <dbReference type="ChEBI" id="CHEBI:59789"/>
    </ligand>
</feature>
<dbReference type="Proteomes" id="UP000734218">
    <property type="component" value="Unassembled WGS sequence"/>
</dbReference>